<feature type="compositionally biased region" description="Basic and acidic residues" evidence="3">
    <location>
        <begin position="270"/>
        <end position="287"/>
    </location>
</feature>
<accession>A0A5A9NVY0</accession>
<evidence type="ECO:0000256" key="2">
    <source>
        <dbReference type="SAM" id="Coils"/>
    </source>
</evidence>
<proteinExistence type="predicted"/>
<dbReference type="GO" id="GO:0036064">
    <property type="term" value="C:ciliary basal body"/>
    <property type="evidence" value="ECO:0007669"/>
    <property type="project" value="TreeGrafter"/>
</dbReference>
<feature type="region of interest" description="Disordered" evidence="3">
    <location>
        <begin position="270"/>
        <end position="309"/>
    </location>
</feature>
<keyword evidence="1 2" id="KW-0175">Coiled coil</keyword>
<feature type="coiled-coil region" evidence="2">
    <location>
        <begin position="162"/>
        <end position="224"/>
    </location>
</feature>
<organism evidence="5 6">
    <name type="scientific">Triplophysa tibetana</name>
    <dbReference type="NCBI Taxonomy" id="1572043"/>
    <lineage>
        <taxon>Eukaryota</taxon>
        <taxon>Metazoa</taxon>
        <taxon>Chordata</taxon>
        <taxon>Craniata</taxon>
        <taxon>Vertebrata</taxon>
        <taxon>Euteleostomi</taxon>
        <taxon>Actinopterygii</taxon>
        <taxon>Neopterygii</taxon>
        <taxon>Teleostei</taxon>
        <taxon>Ostariophysi</taxon>
        <taxon>Cypriniformes</taxon>
        <taxon>Nemacheilidae</taxon>
        <taxon>Triplophysa</taxon>
    </lineage>
</organism>
<evidence type="ECO:0000256" key="3">
    <source>
        <dbReference type="SAM" id="MobiDB-lite"/>
    </source>
</evidence>
<dbReference type="InterPro" id="IPR049258">
    <property type="entry name" value="ODAD1_CC"/>
</dbReference>
<dbReference type="Proteomes" id="UP000324632">
    <property type="component" value="Chromosome 13"/>
</dbReference>
<feature type="domain" description="ODAD1 central coiled coil region" evidence="4">
    <location>
        <begin position="159"/>
        <end position="428"/>
    </location>
</feature>
<dbReference type="PANTHER" id="PTHR46518">
    <property type="entry name" value="COILED-COIL DOMAIN-CONTAINING PROTEIN 151"/>
    <property type="match status" value="1"/>
</dbReference>
<comment type="caution">
    <text evidence="5">The sequence shown here is derived from an EMBL/GenBank/DDBJ whole genome shotgun (WGS) entry which is preliminary data.</text>
</comment>
<dbReference type="AlphaFoldDB" id="A0A5A9NVY0"/>
<keyword evidence="6" id="KW-1185">Reference proteome</keyword>
<feature type="compositionally biased region" description="Basic and acidic residues" evidence="3">
    <location>
        <begin position="139"/>
        <end position="152"/>
    </location>
</feature>
<evidence type="ECO:0000256" key="1">
    <source>
        <dbReference type="ARBA" id="ARBA00023054"/>
    </source>
</evidence>
<dbReference type="EMBL" id="SOYY01000013">
    <property type="protein sequence ID" value="KAA0713375.1"/>
    <property type="molecule type" value="Genomic_DNA"/>
</dbReference>
<dbReference type="GO" id="GO:0097542">
    <property type="term" value="C:ciliary tip"/>
    <property type="evidence" value="ECO:0007669"/>
    <property type="project" value="TreeGrafter"/>
</dbReference>
<dbReference type="GO" id="GO:0036158">
    <property type="term" value="P:outer dynein arm assembly"/>
    <property type="evidence" value="ECO:0007669"/>
    <property type="project" value="InterPro"/>
</dbReference>
<reference evidence="5 6" key="1">
    <citation type="journal article" date="2019" name="Mol. Ecol. Resour.">
        <title>Chromosome-level genome assembly of Triplophysa tibetana, a fish adapted to the harsh high-altitude environment of the Tibetan Plateau.</title>
        <authorList>
            <person name="Yang X."/>
            <person name="Liu H."/>
            <person name="Ma Z."/>
            <person name="Zou Y."/>
            <person name="Zou M."/>
            <person name="Mao Y."/>
            <person name="Li X."/>
            <person name="Wang H."/>
            <person name="Chen T."/>
            <person name="Wang W."/>
            <person name="Yang R."/>
        </authorList>
    </citation>
    <scope>NUCLEOTIDE SEQUENCE [LARGE SCALE GENOMIC DNA]</scope>
    <source>
        <strain evidence="5">TTIB1903HZAU</strain>
        <tissue evidence="5">Muscle</tissue>
    </source>
</reference>
<dbReference type="GO" id="GO:0035253">
    <property type="term" value="C:ciliary rootlet"/>
    <property type="evidence" value="ECO:0007669"/>
    <property type="project" value="TreeGrafter"/>
</dbReference>
<feature type="region of interest" description="Disordered" evidence="3">
    <location>
        <begin position="229"/>
        <end position="250"/>
    </location>
</feature>
<dbReference type="InterPro" id="IPR033192">
    <property type="entry name" value="ODAD3"/>
</dbReference>
<evidence type="ECO:0000313" key="6">
    <source>
        <dbReference type="Proteomes" id="UP000324632"/>
    </source>
</evidence>
<gene>
    <name evidence="5" type="ORF">E1301_Tti009205</name>
</gene>
<feature type="region of interest" description="Disordered" evidence="3">
    <location>
        <begin position="125"/>
        <end position="161"/>
    </location>
</feature>
<evidence type="ECO:0000313" key="5">
    <source>
        <dbReference type="EMBL" id="KAA0713375.1"/>
    </source>
</evidence>
<dbReference type="GO" id="GO:0003341">
    <property type="term" value="P:cilium movement"/>
    <property type="evidence" value="ECO:0007669"/>
    <property type="project" value="InterPro"/>
</dbReference>
<feature type="coiled-coil region" evidence="2">
    <location>
        <begin position="339"/>
        <end position="412"/>
    </location>
</feature>
<protein>
    <submittedName>
        <fullName evidence="5">Coiled-coil domain-containing protein 151</fullName>
    </submittedName>
</protein>
<dbReference type="Pfam" id="PF21773">
    <property type="entry name" value="ODAD1_CC"/>
    <property type="match status" value="1"/>
</dbReference>
<feature type="compositionally biased region" description="Polar residues" evidence="3">
    <location>
        <begin position="125"/>
        <end position="137"/>
    </location>
</feature>
<name>A0A5A9NVY0_9TELE</name>
<sequence length="553" mass="64147">MTMFIAEGLAPHLNDQITQLQRKNKNVYLESSQTAIKTNRDTVIHLRQENKDLHKKLAKSLAGDEQVIREAFQSYGVERAAFSNMSGKAAQTVLDQKLCDKMKKLNALKHTTQTHRRHLDKLKLQNQNLMPASSGSQPDVKKPEEEDKKEGDSTDQSPQKTLRILENRLEKAQLKCHEADHIMGGYHKLKEHLQEESLTFHSQLDQLEADIQQQTQELKELKVMNKDPQLSRESAKAEHQLHEEQVYRERREREKILSHYKRQAEEMKAHAERMERRPQRAPVHPDEMGSEVQRSATGVGEEEETLSASEEAYQRIKDAIGVTDSQEIVDRFISQEESQKHLENMKAENERTLLQLNEEKNELQKHFQDIKYSGETKLSSEQQVLEECECHLRDELQRLDAAKDRLEWLTRTLGSVRAGVQHVADKLQHMPVTKDTGPQLTPDSEEYVLQLLSDAEQKMMLLKEDLQGKDLATVMKEMEENEFQASMEEKLPQQNTRIQLPEAQILDLFDDEKERGEDEVDVITRATLKHQSQLIIDTKTKRRTRVKKSKDKI</sequence>
<evidence type="ECO:0000259" key="4">
    <source>
        <dbReference type="Pfam" id="PF21773"/>
    </source>
</evidence>
<dbReference type="PANTHER" id="PTHR46518:SF1">
    <property type="entry name" value="OUTER DYNEIN ARM-DOCKING COMPLEX SUBUNIT 3"/>
    <property type="match status" value="1"/>
</dbReference>